<sequence>MGLSRIAGTIDDAVNRSSVRYLRSKGWRPRTIGLTGYGSVQSLHVLGRVVMSDPGEAGDEGEEIAPVGPINVAAEAQRGWRSFFTAQPGFLPVVVRAGGQVIRTTTDRGGYIDVMVRDHGLEPGWHEVVLEARAAEPVTAKVLVVDPEVRAGIVSDIDDTIMVTMLPRAFIAAWNTFVRHTTTRKPVPGMAELYRTVLEENPTAPVFYLSTGAWNTVPNLRRFMRTHGYPEGPMLMTDWGPTPTGLFRSGVEHKRTQLRNLMITYPDIRWLLVGDDGQHDPMVYDEVAREHPRHVAAIAIRELTPAEQVLSHGTAEPIEEPNPLRNANAEHGVPTVKGRDGDALARNLPDVLVARREQRLAEEAAEAQAAEEAAEARAAEARATGRHSAR</sequence>
<dbReference type="EMBL" id="RKRA01000001">
    <property type="protein sequence ID" value="RPF27012.1"/>
    <property type="molecule type" value="Genomic_DNA"/>
</dbReference>
<evidence type="ECO:0000313" key="4">
    <source>
        <dbReference type="Proteomes" id="UP000280726"/>
    </source>
</evidence>
<feature type="region of interest" description="Disordered" evidence="1">
    <location>
        <begin position="359"/>
        <end position="390"/>
    </location>
</feature>
<dbReference type="Pfam" id="PF09949">
    <property type="entry name" value="APP1_cat"/>
    <property type="match status" value="1"/>
</dbReference>
<accession>A0A3N4ZMU3</accession>
<reference evidence="3 4" key="1">
    <citation type="submission" date="2018-11" db="EMBL/GenBank/DDBJ databases">
        <title>Sequencing the genomes of 1000 actinobacteria strains.</title>
        <authorList>
            <person name="Klenk H.-P."/>
        </authorList>
    </citation>
    <scope>NUCLEOTIDE SEQUENCE [LARGE SCALE GENOMIC DNA]</scope>
    <source>
        <strain evidence="3 4">DSM 14418</strain>
    </source>
</reference>
<dbReference type="OrthoDB" id="9789875at2"/>
<comment type="caution">
    <text evidence="3">The sequence shown here is derived from an EMBL/GenBank/DDBJ whole genome shotgun (WGS) entry which is preliminary data.</text>
</comment>
<keyword evidence="4" id="KW-1185">Reference proteome</keyword>
<feature type="domain" description="Phosphatidate phosphatase APP1 catalytic" evidence="2">
    <location>
        <begin position="152"/>
        <end position="302"/>
    </location>
</feature>
<organism evidence="3 4">
    <name type="scientific">Georgenia muralis</name>
    <dbReference type="NCBI Taxonomy" id="154117"/>
    <lineage>
        <taxon>Bacteria</taxon>
        <taxon>Bacillati</taxon>
        <taxon>Actinomycetota</taxon>
        <taxon>Actinomycetes</taxon>
        <taxon>Micrococcales</taxon>
        <taxon>Bogoriellaceae</taxon>
        <taxon>Georgenia</taxon>
    </lineage>
</organism>
<dbReference type="Proteomes" id="UP000280726">
    <property type="component" value="Unassembled WGS sequence"/>
</dbReference>
<dbReference type="PANTHER" id="PTHR28208:SF3">
    <property type="entry name" value="PHOSPHATIDATE PHOSPHATASE APP1"/>
    <property type="match status" value="1"/>
</dbReference>
<name>A0A3N4ZMU3_9MICO</name>
<dbReference type="RefSeq" id="WP_123916262.1">
    <property type="nucleotide sequence ID" value="NZ_RKRA01000001.1"/>
</dbReference>
<dbReference type="InterPro" id="IPR052935">
    <property type="entry name" value="Mg2+_PAP"/>
</dbReference>
<feature type="region of interest" description="Disordered" evidence="1">
    <location>
        <begin position="316"/>
        <end position="342"/>
    </location>
</feature>
<dbReference type="AlphaFoldDB" id="A0A3N4ZMU3"/>
<evidence type="ECO:0000256" key="1">
    <source>
        <dbReference type="SAM" id="MobiDB-lite"/>
    </source>
</evidence>
<dbReference type="GO" id="GO:0008195">
    <property type="term" value="F:phosphatidate phosphatase activity"/>
    <property type="evidence" value="ECO:0007669"/>
    <property type="project" value="InterPro"/>
</dbReference>
<protein>
    <submittedName>
        <fullName evidence="3">Phosphatidate phosphatase APP1</fullName>
    </submittedName>
</protein>
<dbReference type="PANTHER" id="PTHR28208">
    <property type="entry name" value="PHOSPHATIDATE PHOSPHATASE APP1"/>
    <property type="match status" value="1"/>
</dbReference>
<evidence type="ECO:0000313" key="3">
    <source>
        <dbReference type="EMBL" id="RPF27012.1"/>
    </source>
</evidence>
<evidence type="ECO:0000259" key="2">
    <source>
        <dbReference type="Pfam" id="PF09949"/>
    </source>
</evidence>
<proteinExistence type="predicted"/>
<dbReference type="InterPro" id="IPR019236">
    <property type="entry name" value="APP1_cat"/>
</dbReference>
<gene>
    <name evidence="3" type="ORF">EDD32_1472</name>
</gene>